<dbReference type="SUPFAM" id="SSF74650">
    <property type="entry name" value="Galactose mutarotase-like"/>
    <property type="match status" value="1"/>
</dbReference>
<dbReference type="Pfam" id="PF01263">
    <property type="entry name" value="Aldose_epim"/>
    <property type="match status" value="1"/>
</dbReference>
<gene>
    <name evidence="1" type="ORF">PHISCL_03050</name>
</gene>
<dbReference type="Gene3D" id="2.70.98.10">
    <property type="match status" value="1"/>
</dbReference>
<comment type="caution">
    <text evidence="1">The sequence shown here is derived from an EMBL/GenBank/DDBJ whole genome shotgun (WGS) entry which is preliminary data.</text>
</comment>
<accession>A0A3A2ZNN5</accession>
<dbReference type="GO" id="GO:0004034">
    <property type="term" value="F:aldose 1-epimerase activity"/>
    <property type="evidence" value="ECO:0007669"/>
    <property type="project" value="TreeGrafter"/>
</dbReference>
<sequence length="351" mass="39298">MPSADSFAPFKFLRTGAIVQSWYIDDTNIVLGFPTEELYQSHNEPYFGATLGRVANRIQGAKLTNLNGGRNYDLRANEGRNTLHAGNSWGRKVWDGPDKTETRKIAGLERVEGEQSIRFRLLSEDQDEGFPGTVLATVVYTAGWQVTSRGERVSVLELYYEAELVGQVEETVINMTNHSYFNLTGSSTITGTRINLCTTQHLPVDQENIPVSGPKPFPSLKTNEAFRLGDKMPVIDHCFITNEKPETVPLNSSRLPLQNMVQAYHPDSGIHLEVLGTEPAFQFYTGENTNVPEVERVAARGSRSAFCVEPCRYVNAPQVEAWKGMVLLKQGEKYGHRIVYRAWKENTAEGH</sequence>
<dbReference type="GO" id="GO:0033499">
    <property type="term" value="P:galactose catabolic process via UDP-galactose, Leloir pathway"/>
    <property type="evidence" value="ECO:0007669"/>
    <property type="project" value="TreeGrafter"/>
</dbReference>
<dbReference type="PANTHER" id="PTHR10091">
    <property type="entry name" value="ALDOSE-1-EPIMERASE"/>
    <property type="match status" value="1"/>
</dbReference>
<dbReference type="InterPro" id="IPR018052">
    <property type="entry name" value="Ald1_epimerase_CS"/>
</dbReference>
<dbReference type="InterPro" id="IPR014718">
    <property type="entry name" value="GH-type_carb-bd"/>
</dbReference>
<dbReference type="EMBL" id="MVGC01000074">
    <property type="protein sequence ID" value="RJE24626.1"/>
    <property type="molecule type" value="Genomic_DNA"/>
</dbReference>
<keyword evidence="2" id="KW-1185">Reference proteome</keyword>
<dbReference type="InterPro" id="IPR011013">
    <property type="entry name" value="Gal_mutarotase_sf_dom"/>
</dbReference>
<reference evidence="2" key="1">
    <citation type="submission" date="2017-02" db="EMBL/GenBank/DDBJ databases">
        <authorList>
            <person name="Tafer H."/>
            <person name="Lopandic K."/>
        </authorList>
    </citation>
    <scope>NUCLEOTIDE SEQUENCE [LARGE SCALE GENOMIC DNA]</scope>
    <source>
        <strain evidence="2">CBS 366.77</strain>
    </source>
</reference>
<dbReference type="PANTHER" id="PTHR10091:SF0">
    <property type="entry name" value="GALACTOSE MUTAROTASE"/>
    <property type="match status" value="1"/>
</dbReference>
<dbReference type="InterPro" id="IPR008183">
    <property type="entry name" value="Aldose_1/G6P_1-epimerase"/>
</dbReference>
<dbReference type="GO" id="GO:0006006">
    <property type="term" value="P:glucose metabolic process"/>
    <property type="evidence" value="ECO:0007669"/>
    <property type="project" value="TreeGrafter"/>
</dbReference>
<dbReference type="STRING" id="2070753.A0A3A2ZNN5"/>
<organism evidence="1 2">
    <name type="scientific">Aspergillus sclerotialis</name>
    <dbReference type="NCBI Taxonomy" id="2070753"/>
    <lineage>
        <taxon>Eukaryota</taxon>
        <taxon>Fungi</taxon>
        <taxon>Dikarya</taxon>
        <taxon>Ascomycota</taxon>
        <taxon>Pezizomycotina</taxon>
        <taxon>Eurotiomycetes</taxon>
        <taxon>Eurotiomycetidae</taxon>
        <taxon>Eurotiales</taxon>
        <taxon>Aspergillaceae</taxon>
        <taxon>Aspergillus</taxon>
        <taxon>Aspergillus subgen. Polypaecilum</taxon>
    </lineage>
</organism>
<dbReference type="GO" id="GO:0030246">
    <property type="term" value="F:carbohydrate binding"/>
    <property type="evidence" value="ECO:0007669"/>
    <property type="project" value="InterPro"/>
</dbReference>
<dbReference type="OrthoDB" id="274691at2759"/>
<proteinExistence type="predicted"/>
<protein>
    <submittedName>
        <fullName evidence="1">Aldose 1-epimerase</fullName>
    </submittedName>
</protein>
<evidence type="ECO:0000313" key="1">
    <source>
        <dbReference type="EMBL" id="RJE24626.1"/>
    </source>
</evidence>
<name>A0A3A2ZNN5_9EURO</name>
<evidence type="ECO:0000313" key="2">
    <source>
        <dbReference type="Proteomes" id="UP000266188"/>
    </source>
</evidence>
<dbReference type="AlphaFoldDB" id="A0A3A2ZNN5"/>
<dbReference type="Proteomes" id="UP000266188">
    <property type="component" value="Unassembled WGS sequence"/>
</dbReference>
<dbReference type="PROSITE" id="PS00545">
    <property type="entry name" value="ALDOSE_1_EPIMERASE"/>
    <property type="match status" value="1"/>
</dbReference>